<evidence type="ECO:0000313" key="1">
    <source>
        <dbReference type="EMBL" id="GAJ18476.1"/>
    </source>
</evidence>
<gene>
    <name evidence="1" type="ORF">S12H4_61167</name>
</gene>
<name>X1VPM2_9ZZZZ</name>
<reference evidence="1" key="1">
    <citation type="journal article" date="2014" name="Front. Microbiol.">
        <title>High frequency of phylogenetically diverse reductive dehalogenase-homologous genes in deep subseafloor sedimentary metagenomes.</title>
        <authorList>
            <person name="Kawai M."/>
            <person name="Futagami T."/>
            <person name="Toyoda A."/>
            <person name="Takaki Y."/>
            <person name="Nishi S."/>
            <person name="Hori S."/>
            <person name="Arai W."/>
            <person name="Tsubouchi T."/>
            <person name="Morono Y."/>
            <person name="Uchiyama I."/>
            <person name="Ito T."/>
            <person name="Fujiyama A."/>
            <person name="Inagaki F."/>
            <person name="Takami H."/>
        </authorList>
    </citation>
    <scope>NUCLEOTIDE SEQUENCE</scope>
    <source>
        <strain evidence="1">Expedition CK06-06</strain>
    </source>
</reference>
<protein>
    <submittedName>
        <fullName evidence="1">Uncharacterized protein</fullName>
    </submittedName>
</protein>
<sequence>MWAMTFPAEDRIFEQAGKKLTKWRRDGPNISEMVATESALAADAMSVLESAYVELKILELDEEKSAGPILELIKN</sequence>
<accession>X1VPM2</accession>
<dbReference type="EMBL" id="BARW01040509">
    <property type="protein sequence ID" value="GAJ18476.1"/>
    <property type="molecule type" value="Genomic_DNA"/>
</dbReference>
<proteinExistence type="predicted"/>
<dbReference type="AlphaFoldDB" id="X1VPM2"/>
<comment type="caution">
    <text evidence="1">The sequence shown here is derived from an EMBL/GenBank/DDBJ whole genome shotgun (WGS) entry which is preliminary data.</text>
</comment>
<organism evidence="1">
    <name type="scientific">marine sediment metagenome</name>
    <dbReference type="NCBI Taxonomy" id="412755"/>
    <lineage>
        <taxon>unclassified sequences</taxon>
        <taxon>metagenomes</taxon>
        <taxon>ecological metagenomes</taxon>
    </lineage>
</organism>